<dbReference type="GO" id="GO:0016787">
    <property type="term" value="F:hydrolase activity"/>
    <property type="evidence" value="ECO:0007669"/>
    <property type="project" value="UniProtKB-KW"/>
</dbReference>
<dbReference type="FunFam" id="3.30.1370.50:FF:000002">
    <property type="entry name" value="Immunoglobulin mu DNA-binding protein 2"/>
    <property type="match status" value="2"/>
</dbReference>
<reference evidence="19 20" key="1">
    <citation type="journal article" date="2024" name="BMC Genomics">
        <title>Genome assembly of redclaw crayfish (Cherax quadricarinatus) provides insights into its immune adaptation and hypoxia tolerance.</title>
        <authorList>
            <person name="Liu Z."/>
            <person name="Zheng J."/>
            <person name="Li H."/>
            <person name="Fang K."/>
            <person name="Wang S."/>
            <person name="He J."/>
            <person name="Zhou D."/>
            <person name="Weng S."/>
            <person name="Chi M."/>
            <person name="Gu Z."/>
            <person name="He J."/>
            <person name="Li F."/>
            <person name="Wang M."/>
        </authorList>
    </citation>
    <scope>NUCLEOTIDE SEQUENCE [LARGE SCALE GENOMIC DNA]</scope>
    <source>
        <strain evidence="19">ZL_2023a</strain>
    </source>
</reference>
<keyword evidence="20" id="KW-1185">Reference proteome</keyword>
<feature type="domain" description="R3H" evidence="18">
    <location>
        <begin position="790"/>
        <end position="853"/>
    </location>
</feature>
<keyword evidence="4" id="KW-0963">Cytoplasm</keyword>
<comment type="caution">
    <text evidence="19">The sequence shown here is derived from an EMBL/GenBank/DDBJ whole genome shotgun (WGS) entry which is preliminary data.</text>
</comment>
<evidence type="ECO:0000256" key="14">
    <source>
        <dbReference type="ARBA" id="ARBA00048432"/>
    </source>
</evidence>
<dbReference type="PROSITE" id="PS51039">
    <property type="entry name" value="ZF_AN1"/>
    <property type="match status" value="1"/>
</dbReference>
<feature type="region of interest" description="Disordered" evidence="16">
    <location>
        <begin position="1099"/>
        <end position="1144"/>
    </location>
</feature>
<gene>
    <name evidence="19" type="ORF">OTU49_007565</name>
</gene>
<sequence length="1144" mass="128535">MPEKIPKLSLHDWVALHSSLLEEERKAEVAAAQTQIEGVPLKNLEARGIVLRNLVITERSTGLYGRPLFTLVPARKDATLPANNFSSGDIVGVCESRSEHTSQITTGVVTYVSQSSIRFVVDDGADELDTIGDDIKLHLHKLCNDVTYKRIKSGLVDLDKQINGPASHLVSVLFGETLPRSPVPSLPPQLTLPNGKLALFNKNLDNSQVEAVQFAIQRSDIAVIHGPPGTGKTTTLVEIIKQHVKLKSKILACAPSNLAVDNLVERLATSGIRLVRLGHPARVTQLTQRHTLDAILHNSEESKILEDIRRDISSHLGQLKGARDKGKRQYLQKEIKLFRKELRERESRLVQQVLLSCDVILATLTSSSNGGPLKHLPPQHLDLVIIDECSQAIEAACYLSLLRAPKLIIAGDHCQLPPTIVSAEAAAKGLEHSLMERVIDQCGEGIVRMLTVQYRMNTQIMEWASSAMYQNRLVASPSVASHILQDLKGVHVNEDTENVLVLIDTAGCECWELDTSDDQSKGNVSEAIIVTCQVKSLVSSGVPENDIAVITPYNLQVELVRSLLRDTHPAIEVRSVDGFQGREKEAVVISLVRSNKQGTVGFLSEDRRLNVAVTRARRHLTVVCDSDTVNKHDFLKGLVDYISQHGQVRTALEFQHELETTEVNTPECIVWNEKPQKKEKLKQLDPKPKRDKIKECAKRELPSEEENIKRRKEYEALINTFLKSSDHIYKFPPTVNSFERRLIHEICENLHLHHESQGEGKERHIVIWKSNEMPESNQQNDTVKNKAETSNQKKEYKDIINGFLKSSKENFEFSCDLNSFERNLIHEICDEYDLHHESQGEGKKRHIIVHKKNGTVKQRANKEECKEMPTEIKEKDKTQLLVLQAEEPCQDSSAKNGAIPKCKLPESSCTKVRTRYVGGKYEEVVVPVEKVRTRYIGGKYEEVAVPVDDKSSSSGCKTTREHEVRNVSDTLTRHCCSCGKDIIKQNYLIHSAQCGKKMKGETVQKAKQKITQKNNSKKGSNLKSYDEAEDFDSLIEQFTKENNTCSMPQCKSPTTVIFQLCSFCRNTFCLAHHMAEVHGCGDQARQHARMMITKEGVLYPGSGIPSKKPGEAQRKQMHRKLEKKMEEFSKQRQAKKPSKNAKKE</sequence>
<feature type="domain" description="R3H" evidence="18">
    <location>
        <begin position="708"/>
        <end position="771"/>
    </location>
</feature>
<evidence type="ECO:0000256" key="7">
    <source>
        <dbReference type="ARBA" id="ARBA00022771"/>
    </source>
</evidence>
<dbReference type="Pfam" id="PF01428">
    <property type="entry name" value="zf-AN1"/>
    <property type="match status" value="1"/>
</dbReference>
<evidence type="ECO:0000256" key="5">
    <source>
        <dbReference type="ARBA" id="ARBA00022723"/>
    </source>
</evidence>
<dbReference type="EMBL" id="JARKIK010000061">
    <property type="protein sequence ID" value="KAK8731361.1"/>
    <property type="molecule type" value="Genomic_DNA"/>
</dbReference>
<proteinExistence type="inferred from homology"/>
<evidence type="ECO:0000256" key="11">
    <source>
        <dbReference type="ARBA" id="ARBA00022840"/>
    </source>
</evidence>
<dbReference type="InterPro" id="IPR041677">
    <property type="entry name" value="DNA2/NAM7_AAA_11"/>
</dbReference>
<dbReference type="Gene3D" id="4.10.1110.10">
    <property type="entry name" value="AN1-like Zinc finger"/>
    <property type="match status" value="1"/>
</dbReference>
<dbReference type="InterPro" id="IPR027417">
    <property type="entry name" value="P-loop_NTPase"/>
</dbReference>
<comment type="subcellular location">
    <subcellularLocation>
        <location evidence="2">Cytoplasm</location>
    </subcellularLocation>
    <subcellularLocation>
        <location evidence="1">Nucleus</location>
    </subcellularLocation>
</comment>
<keyword evidence="9" id="KW-0347">Helicase</keyword>
<keyword evidence="10" id="KW-0862">Zinc</keyword>
<dbReference type="GO" id="GO:0003677">
    <property type="term" value="F:DNA binding"/>
    <property type="evidence" value="ECO:0007669"/>
    <property type="project" value="InterPro"/>
</dbReference>
<comment type="similarity">
    <text evidence="3">Belongs to the DNA2/NAM7 helicase family.</text>
</comment>
<evidence type="ECO:0000256" key="4">
    <source>
        <dbReference type="ARBA" id="ARBA00022490"/>
    </source>
</evidence>
<dbReference type="InterPro" id="IPR050534">
    <property type="entry name" value="Coronavir_polyprotein_1ab"/>
</dbReference>
<dbReference type="Pfam" id="PF13087">
    <property type="entry name" value="AAA_12"/>
    <property type="match status" value="1"/>
</dbReference>
<dbReference type="PANTHER" id="PTHR43788">
    <property type="entry name" value="DNA2/NAM7 HELICASE FAMILY MEMBER"/>
    <property type="match status" value="1"/>
</dbReference>
<dbReference type="CDD" id="cd18044">
    <property type="entry name" value="DEXXQc_SMUBP2"/>
    <property type="match status" value="1"/>
</dbReference>
<dbReference type="SMART" id="SM00393">
    <property type="entry name" value="R3H"/>
    <property type="match status" value="2"/>
</dbReference>
<evidence type="ECO:0000256" key="3">
    <source>
        <dbReference type="ARBA" id="ARBA00007913"/>
    </source>
</evidence>
<keyword evidence="7 15" id="KW-0863">Zinc-finger</keyword>
<evidence type="ECO:0008006" key="21">
    <source>
        <dbReference type="Google" id="ProtNLM"/>
    </source>
</evidence>
<dbReference type="SMART" id="SM00487">
    <property type="entry name" value="DEXDc"/>
    <property type="match status" value="1"/>
</dbReference>
<evidence type="ECO:0000256" key="15">
    <source>
        <dbReference type="PROSITE-ProRule" id="PRU00449"/>
    </source>
</evidence>
<dbReference type="SMART" id="SM00382">
    <property type="entry name" value="AAA"/>
    <property type="match status" value="1"/>
</dbReference>
<keyword evidence="12" id="KW-0694">RNA-binding</keyword>
<dbReference type="Gene3D" id="3.30.1370.50">
    <property type="entry name" value="R3H-like domain"/>
    <property type="match status" value="2"/>
</dbReference>
<dbReference type="InterPro" id="IPR048761">
    <property type="entry name" value="SMUBP-2_HCS1_1B"/>
</dbReference>
<feature type="domain" description="AN1-type" evidence="17">
    <location>
        <begin position="1039"/>
        <end position="1088"/>
    </location>
</feature>
<feature type="compositionally biased region" description="Basic residues" evidence="16">
    <location>
        <begin position="1132"/>
        <end position="1144"/>
    </location>
</feature>
<dbReference type="PROSITE" id="PS51061">
    <property type="entry name" value="R3H"/>
    <property type="match status" value="2"/>
</dbReference>
<dbReference type="GO" id="GO:0005737">
    <property type="term" value="C:cytoplasm"/>
    <property type="evidence" value="ECO:0007669"/>
    <property type="project" value="UniProtKB-SubCell"/>
</dbReference>
<evidence type="ECO:0000259" key="17">
    <source>
        <dbReference type="PROSITE" id="PS51039"/>
    </source>
</evidence>
<dbReference type="InterPro" id="IPR035896">
    <property type="entry name" value="AN1-like_Znf"/>
</dbReference>
<comment type="catalytic activity">
    <reaction evidence="14">
        <text>ATP + H2O = ADP + phosphate + H(+)</text>
        <dbReference type="Rhea" id="RHEA:13065"/>
        <dbReference type="ChEBI" id="CHEBI:15377"/>
        <dbReference type="ChEBI" id="CHEBI:15378"/>
        <dbReference type="ChEBI" id="CHEBI:30616"/>
        <dbReference type="ChEBI" id="CHEBI:43474"/>
        <dbReference type="ChEBI" id="CHEBI:456216"/>
        <dbReference type="EC" id="3.6.4.12"/>
    </reaction>
    <physiologicalReaction direction="left-to-right" evidence="14">
        <dbReference type="Rhea" id="RHEA:13066"/>
    </physiologicalReaction>
</comment>
<dbReference type="GO" id="GO:0008270">
    <property type="term" value="F:zinc ion binding"/>
    <property type="evidence" value="ECO:0007669"/>
    <property type="project" value="UniProtKB-KW"/>
</dbReference>
<evidence type="ECO:0000256" key="16">
    <source>
        <dbReference type="SAM" id="MobiDB-lite"/>
    </source>
</evidence>
<keyword evidence="13" id="KW-0539">Nucleus</keyword>
<keyword evidence="11" id="KW-0067">ATP-binding</keyword>
<evidence type="ECO:0000256" key="12">
    <source>
        <dbReference type="ARBA" id="ARBA00022884"/>
    </source>
</evidence>
<dbReference type="InterPro" id="IPR000058">
    <property type="entry name" value="Znf_AN1"/>
</dbReference>
<dbReference type="SUPFAM" id="SSF118310">
    <property type="entry name" value="AN1-like Zinc finger"/>
    <property type="match status" value="1"/>
</dbReference>
<keyword evidence="8" id="KW-0378">Hydrolase</keyword>
<dbReference type="InterPro" id="IPR041679">
    <property type="entry name" value="DNA2/NAM7-like_C"/>
</dbReference>
<dbReference type="InterPro" id="IPR004483">
    <property type="entry name" value="SMUBP-2/Hcs1-like"/>
</dbReference>
<dbReference type="InterPro" id="IPR003593">
    <property type="entry name" value="AAA+_ATPase"/>
</dbReference>
<dbReference type="Gene3D" id="2.40.30.270">
    <property type="match status" value="1"/>
</dbReference>
<dbReference type="Pfam" id="PF01424">
    <property type="entry name" value="R3H"/>
    <property type="match status" value="2"/>
</dbReference>
<evidence type="ECO:0000256" key="10">
    <source>
        <dbReference type="ARBA" id="ARBA00022833"/>
    </source>
</evidence>
<dbReference type="Pfam" id="PF13086">
    <property type="entry name" value="AAA_11"/>
    <property type="match status" value="1"/>
</dbReference>
<organism evidence="19 20">
    <name type="scientific">Cherax quadricarinatus</name>
    <name type="common">Australian red claw crayfish</name>
    <dbReference type="NCBI Taxonomy" id="27406"/>
    <lineage>
        <taxon>Eukaryota</taxon>
        <taxon>Metazoa</taxon>
        <taxon>Ecdysozoa</taxon>
        <taxon>Arthropoda</taxon>
        <taxon>Crustacea</taxon>
        <taxon>Multicrustacea</taxon>
        <taxon>Malacostraca</taxon>
        <taxon>Eumalacostraca</taxon>
        <taxon>Eucarida</taxon>
        <taxon>Decapoda</taxon>
        <taxon>Pleocyemata</taxon>
        <taxon>Astacidea</taxon>
        <taxon>Parastacoidea</taxon>
        <taxon>Parastacidae</taxon>
        <taxon>Cherax</taxon>
    </lineage>
</organism>
<keyword evidence="6" id="KW-0547">Nucleotide-binding</keyword>
<dbReference type="PANTHER" id="PTHR43788:SF8">
    <property type="entry name" value="DNA-BINDING PROTEIN SMUBP-2"/>
    <property type="match status" value="1"/>
</dbReference>
<dbReference type="InterPro" id="IPR036867">
    <property type="entry name" value="R3H_dom_sf"/>
</dbReference>
<evidence type="ECO:0000256" key="9">
    <source>
        <dbReference type="ARBA" id="ARBA00022806"/>
    </source>
</evidence>
<dbReference type="Gene3D" id="3.40.50.300">
    <property type="entry name" value="P-loop containing nucleotide triphosphate hydrolases"/>
    <property type="match status" value="2"/>
</dbReference>
<dbReference type="SUPFAM" id="SSF82708">
    <property type="entry name" value="R3H domain"/>
    <property type="match status" value="2"/>
</dbReference>
<dbReference type="Pfam" id="PF21138">
    <property type="entry name" value="SMUBP-2_HCS1_1B"/>
    <property type="match status" value="1"/>
</dbReference>
<dbReference type="GO" id="GO:0043139">
    <property type="term" value="F:5'-3' DNA helicase activity"/>
    <property type="evidence" value="ECO:0007669"/>
    <property type="project" value="TreeGrafter"/>
</dbReference>
<dbReference type="Proteomes" id="UP001445076">
    <property type="component" value="Unassembled WGS sequence"/>
</dbReference>
<dbReference type="InterPro" id="IPR014001">
    <property type="entry name" value="Helicase_ATP-bd"/>
</dbReference>
<dbReference type="SMART" id="SM00154">
    <property type="entry name" value="ZnF_AN1"/>
    <property type="match status" value="1"/>
</dbReference>
<evidence type="ECO:0000256" key="8">
    <source>
        <dbReference type="ARBA" id="ARBA00022801"/>
    </source>
</evidence>
<protein>
    <recommendedName>
        <fullName evidence="21">DNA-binding protein SMUBP-2</fullName>
    </recommendedName>
</protein>
<dbReference type="GO" id="GO:0003723">
    <property type="term" value="F:RNA binding"/>
    <property type="evidence" value="ECO:0007669"/>
    <property type="project" value="UniProtKB-KW"/>
</dbReference>
<dbReference type="GO" id="GO:0005524">
    <property type="term" value="F:ATP binding"/>
    <property type="evidence" value="ECO:0007669"/>
    <property type="project" value="UniProtKB-KW"/>
</dbReference>
<dbReference type="AlphaFoldDB" id="A0AAW0WWM0"/>
<evidence type="ECO:0000313" key="19">
    <source>
        <dbReference type="EMBL" id="KAK8731361.1"/>
    </source>
</evidence>
<dbReference type="InterPro" id="IPR047187">
    <property type="entry name" value="SF1_C_Upf1"/>
</dbReference>
<dbReference type="CDD" id="cd18808">
    <property type="entry name" value="SF1_C_Upf1"/>
    <property type="match status" value="1"/>
</dbReference>
<name>A0AAW0WWM0_CHEQU</name>
<dbReference type="FunFam" id="3.40.50.300:FF:001146">
    <property type="entry name" value="DNA-binding protein SMUBP-2 isoform X1"/>
    <property type="match status" value="1"/>
</dbReference>
<dbReference type="NCBIfam" id="TIGR00376">
    <property type="entry name" value="IGHMBP2 family helicase"/>
    <property type="match status" value="1"/>
</dbReference>
<evidence type="ECO:0000259" key="18">
    <source>
        <dbReference type="PROSITE" id="PS51061"/>
    </source>
</evidence>
<dbReference type="InterPro" id="IPR001374">
    <property type="entry name" value="R3H_dom"/>
</dbReference>
<evidence type="ECO:0000313" key="20">
    <source>
        <dbReference type="Proteomes" id="UP001445076"/>
    </source>
</evidence>
<keyword evidence="5" id="KW-0479">Metal-binding</keyword>
<dbReference type="GO" id="GO:0005634">
    <property type="term" value="C:nucleus"/>
    <property type="evidence" value="ECO:0007669"/>
    <property type="project" value="UniProtKB-SubCell"/>
</dbReference>
<dbReference type="SUPFAM" id="SSF52540">
    <property type="entry name" value="P-loop containing nucleoside triphosphate hydrolases"/>
    <property type="match status" value="1"/>
</dbReference>
<evidence type="ECO:0000256" key="1">
    <source>
        <dbReference type="ARBA" id="ARBA00004123"/>
    </source>
</evidence>
<evidence type="ECO:0000256" key="6">
    <source>
        <dbReference type="ARBA" id="ARBA00022741"/>
    </source>
</evidence>
<evidence type="ECO:0000256" key="13">
    <source>
        <dbReference type="ARBA" id="ARBA00023242"/>
    </source>
</evidence>
<evidence type="ECO:0000256" key="2">
    <source>
        <dbReference type="ARBA" id="ARBA00004496"/>
    </source>
</evidence>
<accession>A0AAW0WWM0</accession>